<gene>
    <name evidence="11" type="primary">LOC101387656</name>
</gene>
<dbReference type="InterPro" id="IPR039028">
    <property type="entry name" value="BCKD/PDK"/>
</dbReference>
<dbReference type="SUPFAM" id="SSF69012">
    <property type="entry name" value="alpha-ketoacid dehydrogenase kinase, N-terminal domain"/>
    <property type="match status" value="1"/>
</dbReference>
<proteinExistence type="inferred from homology"/>
<dbReference type="PANTHER" id="PTHR11947">
    <property type="entry name" value="PYRUVATE DEHYDROGENASE KINASE"/>
    <property type="match status" value="1"/>
</dbReference>
<evidence type="ECO:0000256" key="6">
    <source>
        <dbReference type="ARBA" id="ARBA00023128"/>
    </source>
</evidence>
<dbReference type="PANTHER" id="PTHR11947:SF21">
    <property type="entry name" value="[PYRUVATE DEHYDROGENASE (ACETYL-TRANSFERRING)] KINASE ISOZYME 3, MITOCHONDRIAL"/>
    <property type="match status" value="1"/>
</dbReference>
<reference evidence="11" key="1">
    <citation type="submission" date="2025-08" db="UniProtKB">
        <authorList>
            <consortium name="RefSeq"/>
        </authorList>
    </citation>
    <scope>IDENTIFICATION</scope>
</reference>
<keyword evidence="3 7" id="KW-0547">Nucleotide-binding</keyword>
<evidence type="ECO:0000256" key="3">
    <source>
        <dbReference type="ARBA" id="ARBA00022741"/>
    </source>
</evidence>
<comment type="similarity">
    <text evidence="1 7">Belongs to the PDK/BCKDK protein kinase family.</text>
</comment>
<feature type="region of interest" description="Disordered" evidence="8">
    <location>
        <begin position="346"/>
        <end position="378"/>
    </location>
</feature>
<keyword evidence="10" id="KW-1185">Reference proteome</keyword>
<dbReference type="Gene3D" id="3.30.565.10">
    <property type="entry name" value="Histidine kinase-like ATPase, C-terminal domain"/>
    <property type="match status" value="2"/>
</dbReference>
<dbReference type="Gene3D" id="1.20.140.20">
    <property type="entry name" value="Alpha-ketoacid/pyruvate dehydrogenase kinase, N-terminal domain"/>
    <property type="match status" value="1"/>
</dbReference>
<dbReference type="EC" id="2.7.11.-" evidence="7"/>
<dbReference type="InterPro" id="IPR018955">
    <property type="entry name" value="BCDHK/PDK_N"/>
</dbReference>
<feature type="compositionally biased region" description="Basic and acidic residues" evidence="8">
    <location>
        <begin position="358"/>
        <end position="378"/>
    </location>
</feature>
<keyword evidence="2 7" id="KW-0808">Transferase</keyword>
<keyword evidence="4 7" id="KW-0418">Kinase</keyword>
<protein>
    <recommendedName>
        <fullName evidence="7">Protein-serine/threonine kinase</fullName>
        <ecNumber evidence="7">2.7.11.-</ecNumber>
    </recommendedName>
</protein>
<sequence>MRLFRRLLKQPVPKQIERYSRFSPSPLSIKQFLDFGRDNACEKTSYMFLRKELPVRLANTMREVNLLPDNLLNRPSVGLVQSWYMQSFLELLEYENKSPEDPQVLDNFLQVLIKVRNRHNDVVPTMAQGVIEYKEKFGFDPFISSNIQYFLDRFYTNRISFRMLINQHTLLFGGDTNPAHPKHIGSIDPTCNVADVVKDAYETAKMLCEQYYLVAPELEVEEFNAKAPDKPIQVVYVPSHLFHMLFELFKNSMRATVELYEDRKEGYPSVKTLVTLGKEDLSIKAGFGYGLPISRLYARYFQGDLKLYSMEGVGTDAVIYLKALSSESFERLPVFNKSAWRHYKTTPEADDWSNPSSEPRDASKYKAKQDKIKTNRTF</sequence>
<evidence type="ECO:0000256" key="7">
    <source>
        <dbReference type="RuleBase" id="RU366032"/>
    </source>
</evidence>
<evidence type="ECO:0000313" key="10">
    <source>
        <dbReference type="Proteomes" id="UP000694910"/>
    </source>
</evidence>
<feature type="domain" description="Branched-chain alpha-ketoacid dehydrogenase kinase/Pyruvate dehydrogenase kinase N-terminal" evidence="9">
    <location>
        <begin position="26"/>
        <end position="188"/>
    </location>
</feature>
<keyword evidence="5 7" id="KW-0067">ATP-binding</keyword>
<dbReference type="SUPFAM" id="SSF55874">
    <property type="entry name" value="ATPase domain of HSP90 chaperone/DNA topoisomerase II/histidine kinase"/>
    <property type="match status" value="1"/>
</dbReference>
<comment type="subcellular location">
    <subcellularLocation>
        <location evidence="7">Mitochondrion matrix</location>
    </subcellularLocation>
</comment>
<evidence type="ECO:0000256" key="8">
    <source>
        <dbReference type="SAM" id="MobiDB-lite"/>
    </source>
</evidence>
<dbReference type="InterPro" id="IPR036784">
    <property type="entry name" value="AK/P_DHK_N_sf"/>
</dbReference>
<dbReference type="GeneID" id="101387656"/>
<dbReference type="InterPro" id="IPR036890">
    <property type="entry name" value="HATPase_C_sf"/>
</dbReference>
<accession>A0ABM1D4D2</accession>
<keyword evidence="6 7" id="KW-0496">Mitochondrion</keyword>
<evidence type="ECO:0000256" key="1">
    <source>
        <dbReference type="ARBA" id="ARBA00006155"/>
    </source>
</evidence>
<evidence type="ECO:0000313" key="11">
    <source>
        <dbReference type="RefSeq" id="XP_014646663.1"/>
    </source>
</evidence>
<evidence type="ECO:0000256" key="2">
    <source>
        <dbReference type="ARBA" id="ARBA00022679"/>
    </source>
</evidence>
<keyword evidence="11" id="KW-0670">Pyruvate</keyword>
<dbReference type="RefSeq" id="XP_014646663.1">
    <property type="nucleotide sequence ID" value="XM_014791177.1"/>
</dbReference>
<name>A0ABM1D4D2_CERSS</name>
<organism evidence="10 11">
    <name type="scientific">Ceratotherium simum simum</name>
    <name type="common">Southern white rhinoceros</name>
    <dbReference type="NCBI Taxonomy" id="73337"/>
    <lineage>
        <taxon>Eukaryota</taxon>
        <taxon>Metazoa</taxon>
        <taxon>Chordata</taxon>
        <taxon>Craniata</taxon>
        <taxon>Vertebrata</taxon>
        <taxon>Euteleostomi</taxon>
        <taxon>Mammalia</taxon>
        <taxon>Eutheria</taxon>
        <taxon>Laurasiatheria</taxon>
        <taxon>Perissodactyla</taxon>
        <taxon>Rhinocerotidae</taxon>
        <taxon>Ceratotherium</taxon>
    </lineage>
</organism>
<evidence type="ECO:0000256" key="5">
    <source>
        <dbReference type="ARBA" id="ARBA00022840"/>
    </source>
</evidence>
<dbReference type="Proteomes" id="UP000694910">
    <property type="component" value="Unplaced"/>
</dbReference>
<evidence type="ECO:0000259" key="9">
    <source>
        <dbReference type="Pfam" id="PF10436"/>
    </source>
</evidence>
<dbReference type="Pfam" id="PF10436">
    <property type="entry name" value="BCDHK_Adom3"/>
    <property type="match status" value="1"/>
</dbReference>
<dbReference type="GO" id="GO:0016301">
    <property type="term" value="F:kinase activity"/>
    <property type="evidence" value="ECO:0007669"/>
    <property type="project" value="UniProtKB-KW"/>
</dbReference>
<evidence type="ECO:0000256" key="4">
    <source>
        <dbReference type="ARBA" id="ARBA00022777"/>
    </source>
</evidence>